<evidence type="ECO:0000313" key="3">
    <source>
        <dbReference type="Proteomes" id="UP000286746"/>
    </source>
</evidence>
<name>A0A401VXR1_STREY</name>
<dbReference type="RefSeq" id="WP_125053060.1">
    <property type="nucleotide sequence ID" value="NZ_BHZD01000001.1"/>
</dbReference>
<proteinExistence type="predicted"/>
<feature type="region of interest" description="Disordered" evidence="1">
    <location>
        <begin position="45"/>
        <end position="67"/>
    </location>
</feature>
<dbReference type="Proteomes" id="UP000286746">
    <property type="component" value="Unassembled WGS sequence"/>
</dbReference>
<reference evidence="2 3" key="1">
    <citation type="submission" date="2018-11" db="EMBL/GenBank/DDBJ databases">
        <title>Whole genome sequence of Streptomyces paromomycinus NBRC 15454(T).</title>
        <authorList>
            <person name="Komaki H."/>
            <person name="Tamura T."/>
        </authorList>
    </citation>
    <scope>NUCLEOTIDE SEQUENCE [LARGE SCALE GENOMIC DNA]</scope>
    <source>
        <strain evidence="2 3">NBRC 15454</strain>
    </source>
</reference>
<evidence type="ECO:0000256" key="1">
    <source>
        <dbReference type="SAM" id="MobiDB-lite"/>
    </source>
</evidence>
<sequence length="67" mass="7172">MRDNRATDAATVSPGVGRLVISESHPGTRPHGLYNDLRDEQTRCLAESAAPGRLPAPPATPAPRRSR</sequence>
<organism evidence="2 3">
    <name type="scientific">Streptomyces paromomycinus</name>
    <name type="common">Streptomyces rimosus subsp. paromomycinus</name>
    <dbReference type="NCBI Taxonomy" id="92743"/>
    <lineage>
        <taxon>Bacteria</taxon>
        <taxon>Bacillati</taxon>
        <taxon>Actinomycetota</taxon>
        <taxon>Actinomycetes</taxon>
        <taxon>Kitasatosporales</taxon>
        <taxon>Streptomycetaceae</taxon>
        <taxon>Streptomyces</taxon>
    </lineage>
</organism>
<keyword evidence="3" id="KW-1185">Reference proteome</keyword>
<accession>A0A401VXR1</accession>
<dbReference type="AlphaFoldDB" id="A0A401VXR1"/>
<dbReference type="EMBL" id="BHZD01000001">
    <property type="protein sequence ID" value="GCD41852.1"/>
    <property type="molecule type" value="Genomic_DNA"/>
</dbReference>
<comment type="caution">
    <text evidence="2">The sequence shown here is derived from an EMBL/GenBank/DDBJ whole genome shotgun (WGS) entry which is preliminary data.</text>
</comment>
<evidence type="ECO:0000313" key="2">
    <source>
        <dbReference type="EMBL" id="GCD41852.1"/>
    </source>
</evidence>
<protein>
    <submittedName>
        <fullName evidence="2">Uncharacterized protein</fullName>
    </submittedName>
</protein>
<gene>
    <name evidence="2" type="ORF">GKJPGBOP_01509</name>
</gene>